<accession>A0A3P3VZU3</accession>
<proteinExistence type="inferred from homology"/>
<evidence type="ECO:0000256" key="6">
    <source>
        <dbReference type="ARBA" id="ARBA00022989"/>
    </source>
</evidence>
<evidence type="ECO:0000256" key="3">
    <source>
        <dbReference type="ARBA" id="ARBA00022448"/>
    </source>
</evidence>
<keyword evidence="7 8" id="KW-0472">Membrane</keyword>
<dbReference type="Gene3D" id="1.20.58.340">
    <property type="entry name" value="Magnesium transport protein CorA, transmembrane region"/>
    <property type="match status" value="2"/>
</dbReference>
<evidence type="ECO:0000313" key="9">
    <source>
        <dbReference type="EMBL" id="RRJ88341.1"/>
    </source>
</evidence>
<feature type="transmembrane region" description="Helical" evidence="8">
    <location>
        <begin position="265"/>
        <end position="283"/>
    </location>
</feature>
<dbReference type="PANTHER" id="PTHR46494">
    <property type="entry name" value="CORA FAMILY METAL ION TRANSPORTER (EUROFUNG)"/>
    <property type="match status" value="1"/>
</dbReference>
<dbReference type="SUPFAM" id="SSF144083">
    <property type="entry name" value="Magnesium transport protein CorA, transmembrane region"/>
    <property type="match status" value="1"/>
</dbReference>
<sequence length="321" mass="36389">MQYAHLYAGGREIAVGDTHDLIQRLRDDDGAFGWIDLTTEDASELGRLAELLNLHELAVEDALSDHERPKLARYSTHLLLTISSSSIDETGCVHLQRFTGFILPNLFISVREAGFPIDDLRQRLELNDDLIEHGVAFLLWGVLDVVVDDHVATLEQLDDHTEELSSALFVEKHDAMAVQQQAFRLRRSVVRMQHVTLPLREVVNTLLRRDLRVNVRGLEPYFSDVYDHTLHSSEWAETIRDQIGTVLETNVAIQGNRMNEIMKKVTSWAAIIAVPTAITGYFGQNLQFPGFGTEPAWWVSNGIIVVLGAGLFFLFRKYDWL</sequence>
<evidence type="ECO:0000256" key="8">
    <source>
        <dbReference type="SAM" id="Phobius"/>
    </source>
</evidence>
<evidence type="ECO:0000256" key="2">
    <source>
        <dbReference type="ARBA" id="ARBA00009765"/>
    </source>
</evidence>
<evidence type="ECO:0000256" key="4">
    <source>
        <dbReference type="ARBA" id="ARBA00022475"/>
    </source>
</evidence>
<organism evidence="9 10">
    <name type="scientific">Gulosibacter macacae</name>
    <dbReference type="NCBI Taxonomy" id="2488791"/>
    <lineage>
        <taxon>Bacteria</taxon>
        <taxon>Bacillati</taxon>
        <taxon>Actinomycetota</taxon>
        <taxon>Actinomycetes</taxon>
        <taxon>Micrococcales</taxon>
        <taxon>Microbacteriaceae</taxon>
        <taxon>Gulosibacter</taxon>
    </lineage>
</organism>
<dbReference type="RefSeq" id="WP_124969530.1">
    <property type="nucleotide sequence ID" value="NZ_RQVS01000002.1"/>
</dbReference>
<dbReference type="GO" id="GO:0015095">
    <property type="term" value="F:magnesium ion transmembrane transporter activity"/>
    <property type="evidence" value="ECO:0007669"/>
    <property type="project" value="TreeGrafter"/>
</dbReference>
<comment type="subcellular location">
    <subcellularLocation>
        <location evidence="1">Cell membrane</location>
        <topology evidence="1">Multi-pass membrane protein</topology>
    </subcellularLocation>
</comment>
<dbReference type="GO" id="GO:0050897">
    <property type="term" value="F:cobalt ion binding"/>
    <property type="evidence" value="ECO:0007669"/>
    <property type="project" value="TreeGrafter"/>
</dbReference>
<dbReference type="GO" id="GO:0015087">
    <property type="term" value="F:cobalt ion transmembrane transporter activity"/>
    <property type="evidence" value="ECO:0007669"/>
    <property type="project" value="TreeGrafter"/>
</dbReference>
<dbReference type="Pfam" id="PF01544">
    <property type="entry name" value="CorA"/>
    <property type="match status" value="1"/>
</dbReference>
<dbReference type="InterPro" id="IPR045863">
    <property type="entry name" value="CorA_TM1_TM2"/>
</dbReference>
<dbReference type="PANTHER" id="PTHR46494:SF1">
    <property type="entry name" value="CORA FAMILY METAL ION TRANSPORTER (EUROFUNG)"/>
    <property type="match status" value="1"/>
</dbReference>
<reference evidence="9 10" key="1">
    <citation type="submission" date="2018-11" db="EMBL/GenBank/DDBJ databases">
        <title>YIM 102482-1 draft genome.</title>
        <authorList>
            <person name="Li G."/>
            <person name="Jiang Y."/>
        </authorList>
    </citation>
    <scope>NUCLEOTIDE SEQUENCE [LARGE SCALE GENOMIC DNA]</scope>
    <source>
        <strain evidence="9 10">YIM 102482-1</strain>
    </source>
</reference>
<evidence type="ECO:0000256" key="5">
    <source>
        <dbReference type="ARBA" id="ARBA00022692"/>
    </source>
</evidence>
<keyword evidence="4" id="KW-1003">Cell membrane</keyword>
<evidence type="ECO:0000313" key="10">
    <source>
        <dbReference type="Proteomes" id="UP000274391"/>
    </source>
</evidence>
<dbReference type="InterPro" id="IPR002523">
    <property type="entry name" value="MgTranspt_CorA/ZnTranspt_ZntB"/>
</dbReference>
<dbReference type="CDD" id="cd12822">
    <property type="entry name" value="TmCorA-like"/>
    <property type="match status" value="1"/>
</dbReference>
<dbReference type="InterPro" id="IPR045861">
    <property type="entry name" value="CorA_cytoplasmic_dom"/>
</dbReference>
<dbReference type="Proteomes" id="UP000274391">
    <property type="component" value="Unassembled WGS sequence"/>
</dbReference>
<dbReference type="Gene3D" id="3.30.460.20">
    <property type="entry name" value="CorA soluble domain-like"/>
    <property type="match status" value="1"/>
</dbReference>
<protein>
    <submittedName>
        <fullName evidence="9">Magnesium transporter</fullName>
    </submittedName>
</protein>
<keyword evidence="6 8" id="KW-1133">Transmembrane helix</keyword>
<dbReference type="GO" id="GO:0000287">
    <property type="term" value="F:magnesium ion binding"/>
    <property type="evidence" value="ECO:0007669"/>
    <property type="project" value="TreeGrafter"/>
</dbReference>
<comment type="caution">
    <text evidence="9">The sequence shown here is derived from an EMBL/GenBank/DDBJ whole genome shotgun (WGS) entry which is preliminary data.</text>
</comment>
<keyword evidence="5 8" id="KW-0812">Transmembrane</keyword>
<dbReference type="SUPFAM" id="SSF143865">
    <property type="entry name" value="CorA soluble domain-like"/>
    <property type="match status" value="1"/>
</dbReference>
<dbReference type="EMBL" id="RQVS01000002">
    <property type="protein sequence ID" value="RRJ88341.1"/>
    <property type="molecule type" value="Genomic_DNA"/>
</dbReference>
<gene>
    <name evidence="9" type="ORF">EG850_02565</name>
</gene>
<name>A0A3P3VZU3_9MICO</name>
<feature type="transmembrane region" description="Helical" evidence="8">
    <location>
        <begin position="295"/>
        <end position="315"/>
    </location>
</feature>
<dbReference type="GO" id="GO:0005886">
    <property type="term" value="C:plasma membrane"/>
    <property type="evidence" value="ECO:0007669"/>
    <property type="project" value="UniProtKB-SubCell"/>
</dbReference>
<dbReference type="AlphaFoldDB" id="A0A3P3VZU3"/>
<keyword evidence="3" id="KW-0813">Transport</keyword>
<evidence type="ECO:0000256" key="1">
    <source>
        <dbReference type="ARBA" id="ARBA00004651"/>
    </source>
</evidence>
<evidence type="ECO:0000256" key="7">
    <source>
        <dbReference type="ARBA" id="ARBA00023136"/>
    </source>
</evidence>
<dbReference type="OrthoDB" id="9803416at2"/>
<keyword evidence="10" id="KW-1185">Reference proteome</keyword>
<comment type="similarity">
    <text evidence="2">Belongs to the CorA metal ion transporter (MIT) (TC 1.A.35) family.</text>
</comment>